<dbReference type="Pfam" id="PF01565">
    <property type="entry name" value="FAD_binding_4"/>
    <property type="match status" value="1"/>
</dbReference>
<dbReference type="InterPro" id="IPR016171">
    <property type="entry name" value="Vanillyl_alc_oxidase_C-sub2"/>
</dbReference>
<gene>
    <name evidence="4" type="ORF">F9U64_09405</name>
</gene>
<dbReference type="PROSITE" id="PS51387">
    <property type="entry name" value="FAD_PCMH"/>
    <property type="match status" value="1"/>
</dbReference>
<keyword evidence="1" id="KW-0285">Flavoprotein</keyword>
<name>A0A7C8L7H4_9BACI</name>
<sequence length="419" mass="47242">MAEQRNWAGNFIYSAVNWHMPESVEEIQELVKKCNRLKVTGSRHSFNNIADTTDQMISLEKLNQVISFDKDKRKITMEAGMKYSEVCQYLEGTGLAIHNLASLPHISVAGACATATHGSGDKNGNLATIVSGLEFVDGKGDLHSISREENPEEMKALAVNLGAVGIVTKLTLDLIPDFQVKQDVYQNLSLEAFRKNYDTIFSSAYSVSLFTDWKSEQFNQVWLKGAVTEEDACKAEAELFGASLATVKLHPISGHGAEHCTDQLGIAGPWHDRLAHFRINFTPSSGKELQSEYIIPREKVVEAVNAILPLRDSIAPLLFVCELRSMAADDLWMSMNYQQESIGIHFTWKDEWDSVKQVLPKIEAALEPFKARPHWGKLFTMGPDRVKSYYEKLPEFQEIVKKYDPEGKFRNEFLDQYIL</sequence>
<dbReference type="InterPro" id="IPR010031">
    <property type="entry name" value="FAD_lactone_oxidase-like"/>
</dbReference>
<feature type="domain" description="FAD-binding PCMH-type" evidence="3">
    <location>
        <begin position="11"/>
        <end position="177"/>
    </location>
</feature>
<keyword evidence="5" id="KW-1185">Reference proteome</keyword>
<dbReference type="Proteomes" id="UP000480246">
    <property type="component" value="Unassembled WGS sequence"/>
</dbReference>
<protein>
    <submittedName>
        <fullName evidence="4">FAD-binding protein</fullName>
    </submittedName>
</protein>
<dbReference type="SUPFAM" id="SSF56176">
    <property type="entry name" value="FAD-binding/transporter-associated domain-like"/>
    <property type="match status" value="1"/>
</dbReference>
<dbReference type="InterPro" id="IPR016169">
    <property type="entry name" value="FAD-bd_PCMH_sub2"/>
</dbReference>
<dbReference type="Gene3D" id="3.30.70.2530">
    <property type="match status" value="1"/>
</dbReference>
<accession>A0A7C8L7H4</accession>
<evidence type="ECO:0000313" key="4">
    <source>
        <dbReference type="EMBL" id="KAB8137445.1"/>
    </source>
</evidence>
<dbReference type="RefSeq" id="WP_153402756.1">
    <property type="nucleotide sequence ID" value="NZ_ML762429.1"/>
</dbReference>
<proteinExistence type="predicted"/>
<dbReference type="GO" id="GO:0080049">
    <property type="term" value="F:L-gulono-1,4-lactone dehydrogenase activity"/>
    <property type="evidence" value="ECO:0007669"/>
    <property type="project" value="TreeGrafter"/>
</dbReference>
<dbReference type="GO" id="GO:0071949">
    <property type="term" value="F:FAD binding"/>
    <property type="evidence" value="ECO:0007669"/>
    <property type="project" value="InterPro"/>
</dbReference>
<keyword evidence="2" id="KW-0560">Oxidoreductase</keyword>
<dbReference type="PANTHER" id="PTHR43762:SF1">
    <property type="entry name" value="D-ARABINONO-1,4-LACTONE OXIDASE"/>
    <property type="match status" value="1"/>
</dbReference>
<dbReference type="GO" id="GO:0016020">
    <property type="term" value="C:membrane"/>
    <property type="evidence" value="ECO:0007669"/>
    <property type="project" value="InterPro"/>
</dbReference>
<evidence type="ECO:0000259" key="3">
    <source>
        <dbReference type="PROSITE" id="PS51387"/>
    </source>
</evidence>
<evidence type="ECO:0000256" key="2">
    <source>
        <dbReference type="ARBA" id="ARBA00023002"/>
    </source>
</evidence>
<dbReference type="AlphaFoldDB" id="A0A7C8L7H4"/>
<dbReference type="Gene3D" id="3.30.465.10">
    <property type="match status" value="1"/>
</dbReference>
<dbReference type="InterPro" id="IPR007173">
    <property type="entry name" value="ALO_C"/>
</dbReference>
<dbReference type="GO" id="GO:0003885">
    <property type="term" value="F:D-arabinono-1,4-lactone oxidase activity"/>
    <property type="evidence" value="ECO:0007669"/>
    <property type="project" value="InterPro"/>
</dbReference>
<dbReference type="InterPro" id="IPR036318">
    <property type="entry name" value="FAD-bd_PCMH-like_sf"/>
</dbReference>
<dbReference type="Gene3D" id="3.30.70.2520">
    <property type="match status" value="1"/>
</dbReference>
<dbReference type="InterPro" id="IPR006094">
    <property type="entry name" value="Oxid_FAD_bind_N"/>
</dbReference>
<organism evidence="4 5">
    <name type="scientific">Gracilibacillus oryzae</name>
    <dbReference type="NCBI Taxonomy" id="1672701"/>
    <lineage>
        <taxon>Bacteria</taxon>
        <taxon>Bacillati</taxon>
        <taxon>Bacillota</taxon>
        <taxon>Bacilli</taxon>
        <taxon>Bacillales</taxon>
        <taxon>Bacillaceae</taxon>
        <taxon>Gracilibacillus</taxon>
    </lineage>
</organism>
<dbReference type="Gene3D" id="1.10.45.10">
    <property type="entry name" value="Vanillyl-alcohol Oxidase, Chain A, domain 4"/>
    <property type="match status" value="1"/>
</dbReference>
<dbReference type="Pfam" id="PF04030">
    <property type="entry name" value="ALO"/>
    <property type="match status" value="1"/>
</dbReference>
<evidence type="ECO:0000256" key="1">
    <source>
        <dbReference type="ARBA" id="ARBA00022630"/>
    </source>
</evidence>
<dbReference type="Gene3D" id="3.30.43.10">
    <property type="entry name" value="Uridine Diphospho-n-acetylenolpyruvylglucosamine Reductase, domain 2"/>
    <property type="match status" value="1"/>
</dbReference>
<reference evidence="4 5" key="1">
    <citation type="submission" date="2019-10" db="EMBL/GenBank/DDBJ databases">
        <title>Gracilibacillus sp. nov. isolated from rice seeds.</title>
        <authorList>
            <person name="He S."/>
        </authorList>
    </citation>
    <scope>NUCLEOTIDE SEQUENCE [LARGE SCALE GENOMIC DNA]</scope>
    <source>
        <strain evidence="4 5">TD8</strain>
    </source>
</reference>
<dbReference type="PANTHER" id="PTHR43762">
    <property type="entry name" value="L-GULONOLACTONE OXIDASE"/>
    <property type="match status" value="1"/>
</dbReference>
<dbReference type="OrthoDB" id="9800184at2"/>
<dbReference type="InterPro" id="IPR016166">
    <property type="entry name" value="FAD-bd_PCMH"/>
</dbReference>
<dbReference type="InterPro" id="IPR016167">
    <property type="entry name" value="FAD-bd_PCMH_sub1"/>
</dbReference>
<evidence type="ECO:0000313" key="5">
    <source>
        <dbReference type="Proteomes" id="UP000480246"/>
    </source>
</evidence>
<comment type="caution">
    <text evidence="4">The sequence shown here is derived from an EMBL/GenBank/DDBJ whole genome shotgun (WGS) entry which is preliminary data.</text>
</comment>
<dbReference type="EMBL" id="WEID01000046">
    <property type="protein sequence ID" value="KAB8137445.1"/>
    <property type="molecule type" value="Genomic_DNA"/>
</dbReference>
<dbReference type="PIRSF" id="PIRSF000136">
    <property type="entry name" value="LGO_GLO"/>
    <property type="match status" value="1"/>
</dbReference>